<evidence type="ECO:0000256" key="1">
    <source>
        <dbReference type="ARBA" id="ARBA00023125"/>
    </source>
</evidence>
<gene>
    <name evidence="4" type="ORF">JKL49_04920</name>
</gene>
<dbReference type="SUPFAM" id="SSF46689">
    <property type="entry name" value="Homeodomain-like"/>
    <property type="match status" value="1"/>
</dbReference>
<name>A0A974SAM7_9CAUL</name>
<dbReference type="InterPro" id="IPR001647">
    <property type="entry name" value="HTH_TetR"/>
</dbReference>
<dbReference type="Pfam" id="PF00440">
    <property type="entry name" value="TetR_N"/>
    <property type="match status" value="1"/>
</dbReference>
<reference evidence="4" key="1">
    <citation type="submission" date="2021-01" db="EMBL/GenBank/DDBJ databases">
        <title>Genome sequence of Phenylobacterium sp. 20VBR1 isolated from a valley glaceir, Ny-Alesund, Svalbard.</title>
        <authorList>
            <person name="Thomas F.A."/>
            <person name="Krishnan K.P."/>
            <person name="Sinha R.K."/>
        </authorList>
    </citation>
    <scope>NUCLEOTIDE SEQUENCE</scope>
    <source>
        <strain evidence="4">20VBR1</strain>
    </source>
</reference>
<dbReference type="GO" id="GO:0003677">
    <property type="term" value="F:DNA binding"/>
    <property type="evidence" value="ECO:0007669"/>
    <property type="project" value="UniProtKB-KW"/>
</dbReference>
<accession>A0A974SAM7</accession>
<evidence type="ECO:0000256" key="2">
    <source>
        <dbReference type="SAM" id="MobiDB-lite"/>
    </source>
</evidence>
<keyword evidence="1" id="KW-0238">DNA-binding</keyword>
<dbReference type="AlphaFoldDB" id="A0A974SAM7"/>
<sequence>MPTPATETGPRGGDPGGDLRGHGSDSGGAGEGALTTNAIAERAGISIGTLYQYHADKRSILVAMALAENAKVREALIAAAGPEGFLGAPGDPRPDRHPG</sequence>
<feature type="region of interest" description="Disordered" evidence="2">
    <location>
        <begin position="1"/>
        <end position="33"/>
    </location>
</feature>
<organism evidence="4">
    <name type="scientific">Phenylobacterium glaciei</name>
    <dbReference type="NCBI Taxonomy" id="2803784"/>
    <lineage>
        <taxon>Bacteria</taxon>
        <taxon>Pseudomonadati</taxon>
        <taxon>Pseudomonadota</taxon>
        <taxon>Alphaproteobacteria</taxon>
        <taxon>Caulobacterales</taxon>
        <taxon>Caulobacteraceae</taxon>
        <taxon>Phenylobacterium</taxon>
    </lineage>
</organism>
<evidence type="ECO:0000313" key="4">
    <source>
        <dbReference type="EMBL" id="QQZ51903.1"/>
    </source>
</evidence>
<dbReference type="Gene3D" id="1.10.357.10">
    <property type="entry name" value="Tetracycline Repressor, domain 2"/>
    <property type="match status" value="1"/>
</dbReference>
<feature type="domain" description="HTH tetR-type" evidence="3">
    <location>
        <begin position="32"/>
        <end position="64"/>
    </location>
</feature>
<protein>
    <submittedName>
        <fullName evidence="4">TetR/AcrR family transcriptional regulator</fullName>
    </submittedName>
</protein>
<evidence type="ECO:0000259" key="3">
    <source>
        <dbReference type="Pfam" id="PF00440"/>
    </source>
</evidence>
<proteinExistence type="predicted"/>
<dbReference type="InterPro" id="IPR009057">
    <property type="entry name" value="Homeodomain-like_sf"/>
</dbReference>
<dbReference type="EMBL" id="CP068570">
    <property type="protein sequence ID" value="QQZ51903.1"/>
    <property type="molecule type" value="Genomic_DNA"/>
</dbReference>